<dbReference type="Proteomes" id="UP000481109">
    <property type="component" value="Unassembled WGS sequence"/>
</dbReference>
<proteinExistence type="inferred from homology"/>
<dbReference type="PANTHER" id="PTHR46553">
    <property type="entry name" value="ADENINE NUCLEOTIDE ALPHA HYDROLASES-LIKE SUPERFAMILY PROTEIN"/>
    <property type="match status" value="1"/>
</dbReference>
<organism evidence="3 4">
    <name type="scientific">Streptomyces mesophilus</name>
    <dbReference type="NCBI Taxonomy" id="1775132"/>
    <lineage>
        <taxon>Bacteria</taxon>
        <taxon>Bacillati</taxon>
        <taxon>Actinomycetota</taxon>
        <taxon>Actinomycetes</taxon>
        <taxon>Kitasatosporales</taxon>
        <taxon>Streptomycetaceae</taxon>
        <taxon>Streptomyces</taxon>
    </lineage>
</organism>
<evidence type="ECO:0000259" key="2">
    <source>
        <dbReference type="Pfam" id="PF00582"/>
    </source>
</evidence>
<sequence>MEQMLVVGVDGSDASLRALDWAVDEAARRGTELRIVCGSSWEWYEGHEPSFDLNRRVVQELADGIVARAVERAMRRTVAVKVTGEVALADPAAALIEESRQAGAVIVGNRGRGELAGLLLGSVSLAVAAHAACPVIVVRGTEQSLRGRFGRVAVGVDTAKDAAPVLEFALRAAERRGAQLQAVHAWRYPAHELPDRPITEDVVEPHRLRAQGELTQALRNLGDAHRDPAVRSEVVEGRPRTALLDAAKNADLLVVGARRRTGHVGMQLGPVNHAVLHHATCPVAIVPHA</sequence>
<dbReference type="InterPro" id="IPR006015">
    <property type="entry name" value="Universal_stress_UspA"/>
</dbReference>
<gene>
    <name evidence="3" type="ORF">G6045_24845</name>
</gene>
<dbReference type="InterPro" id="IPR006016">
    <property type="entry name" value="UspA"/>
</dbReference>
<comment type="similarity">
    <text evidence="1">Belongs to the universal stress protein A family.</text>
</comment>
<comment type="caution">
    <text evidence="3">The sequence shown here is derived from an EMBL/GenBank/DDBJ whole genome shotgun (WGS) entry which is preliminary data.</text>
</comment>
<feature type="domain" description="UspA" evidence="2">
    <location>
        <begin position="149"/>
        <end position="287"/>
    </location>
</feature>
<dbReference type="RefSeq" id="WP_165334308.1">
    <property type="nucleotide sequence ID" value="NZ_JAAKZW010000120.1"/>
</dbReference>
<accession>A0A6G4XPY3</accession>
<keyword evidence="4" id="KW-1185">Reference proteome</keyword>
<dbReference type="InterPro" id="IPR014729">
    <property type="entry name" value="Rossmann-like_a/b/a_fold"/>
</dbReference>
<dbReference type="EMBL" id="JAAKZW010000120">
    <property type="protein sequence ID" value="NGO78860.1"/>
    <property type="molecule type" value="Genomic_DNA"/>
</dbReference>
<dbReference type="Gene3D" id="3.40.50.620">
    <property type="entry name" value="HUPs"/>
    <property type="match status" value="2"/>
</dbReference>
<feature type="domain" description="UspA" evidence="2">
    <location>
        <begin position="5"/>
        <end position="139"/>
    </location>
</feature>
<reference evidence="3 4" key="1">
    <citation type="submission" date="2020-02" db="EMBL/GenBank/DDBJ databases">
        <title>Whole-genome analyses of novel actinobacteria.</title>
        <authorList>
            <person name="Sahin N."/>
            <person name="Tokatli A."/>
        </authorList>
    </citation>
    <scope>NUCLEOTIDE SEQUENCE [LARGE SCALE GENOMIC DNA]</scope>
    <source>
        <strain evidence="3 4">YC504</strain>
    </source>
</reference>
<protein>
    <submittedName>
        <fullName evidence="3">Universal stress protein</fullName>
    </submittedName>
</protein>
<evidence type="ECO:0000313" key="4">
    <source>
        <dbReference type="Proteomes" id="UP000481109"/>
    </source>
</evidence>
<dbReference type="Pfam" id="PF00582">
    <property type="entry name" value="Usp"/>
    <property type="match status" value="2"/>
</dbReference>
<evidence type="ECO:0000313" key="3">
    <source>
        <dbReference type="EMBL" id="NGO78860.1"/>
    </source>
</evidence>
<dbReference type="SUPFAM" id="SSF52402">
    <property type="entry name" value="Adenine nucleotide alpha hydrolases-like"/>
    <property type="match status" value="2"/>
</dbReference>
<evidence type="ECO:0000256" key="1">
    <source>
        <dbReference type="ARBA" id="ARBA00008791"/>
    </source>
</evidence>
<dbReference type="AlphaFoldDB" id="A0A6G4XPY3"/>
<name>A0A6G4XPY3_9ACTN</name>
<dbReference type="PRINTS" id="PR01438">
    <property type="entry name" value="UNVRSLSTRESS"/>
</dbReference>
<dbReference type="PANTHER" id="PTHR46553:SF3">
    <property type="entry name" value="ADENINE NUCLEOTIDE ALPHA HYDROLASES-LIKE SUPERFAMILY PROTEIN"/>
    <property type="match status" value="1"/>
</dbReference>